<dbReference type="Pfam" id="PF03922">
    <property type="entry name" value="OmpW"/>
    <property type="match status" value="1"/>
</dbReference>
<proteinExistence type="predicted"/>
<accession>A0A1N7P9E6</accession>
<dbReference type="PANTHER" id="PTHR36920">
    <property type="match status" value="1"/>
</dbReference>
<name>A0A1N7P9E6_9GAMM</name>
<feature type="signal peptide" evidence="1">
    <location>
        <begin position="1"/>
        <end position="24"/>
    </location>
</feature>
<evidence type="ECO:0000313" key="2">
    <source>
        <dbReference type="EMBL" id="SIT07178.1"/>
    </source>
</evidence>
<keyword evidence="1" id="KW-0732">Signal</keyword>
<dbReference type="Proteomes" id="UP000185639">
    <property type="component" value="Unassembled WGS sequence"/>
</dbReference>
<dbReference type="AlphaFoldDB" id="A0A1N7P9E6"/>
<dbReference type="OrthoDB" id="9807574at2"/>
<dbReference type="InterPro" id="IPR011250">
    <property type="entry name" value="OMP/PagP_B-barrel"/>
</dbReference>
<sequence length="213" mass="22428">MKLMKTLIAGAVSMAFLPAVPAFAYEAGDIIVKAGVINVIPKDGNADTSALVPDSELDIDSNIQLGLTGVYMVNQYLGVELLAATPFEHTAEGDGGAIDGADVLTTKHLPPTLSAQYYPMGADSAIQPYVGLGVNYTFFFDEEDDAGLGSNGLKPSFGLAYSAGVDYMINDNWLVNASVWKVDIDTEVKGGAADGLEVEIDPIAFMVACGYKF</sequence>
<dbReference type="EMBL" id="FTOH01000009">
    <property type="protein sequence ID" value="SIT07178.1"/>
    <property type="molecule type" value="Genomic_DNA"/>
</dbReference>
<dbReference type="GO" id="GO:0019867">
    <property type="term" value="C:outer membrane"/>
    <property type="evidence" value="ECO:0007669"/>
    <property type="project" value="InterPro"/>
</dbReference>
<gene>
    <name evidence="2" type="ORF">SAMN05421686_10929</name>
</gene>
<reference evidence="3" key="1">
    <citation type="submission" date="2017-01" db="EMBL/GenBank/DDBJ databases">
        <authorList>
            <person name="Varghese N."/>
            <person name="Submissions S."/>
        </authorList>
    </citation>
    <scope>NUCLEOTIDE SEQUENCE [LARGE SCALE GENOMIC DNA]</scope>
    <source>
        <strain evidence="3">DSM 24913</strain>
    </source>
</reference>
<dbReference type="GO" id="GO:0055085">
    <property type="term" value="P:transmembrane transport"/>
    <property type="evidence" value="ECO:0007669"/>
    <property type="project" value="TreeGrafter"/>
</dbReference>
<evidence type="ECO:0000313" key="3">
    <source>
        <dbReference type="Proteomes" id="UP000185639"/>
    </source>
</evidence>
<dbReference type="InterPro" id="IPR005618">
    <property type="entry name" value="OMPW"/>
</dbReference>
<evidence type="ECO:0000256" key="1">
    <source>
        <dbReference type="SAM" id="SignalP"/>
    </source>
</evidence>
<dbReference type="Gene3D" id="2.40.160.20">
    <property type="match status" value="1"/>
</dbReference>
<dbReference type="RefSeq" id="WP_139325856.1">
    <property type="nucleotide sequence ID" value="NZ_FTOH01000009.1"/>
</dbReference>
<protein>
    <submittedName>
        <fullName evidence="2">Outer membrane protein</fullName>
    </submittedName>
</protein>
<dbReference type="STRING" id="484498.SAMN05421686_10929"/>
<organism evidence="2 3">
    <name type="scientific">Thalassolituus maritimus</name>
    <dbReference type="NCBI Taxonomy" id="484498"/>
    <lineage>
        <taxon>Bacteria</taxon>
        <taxon>Pseudomonadati</taxon>
        <taxon>Pseudomonadota</taxon>
        <taxon>Gammaproteobacteria</taxon>
        <taxon>Oceanospirillales</taxon>
        <taxon>Oceanospirillaceae</taxon>
        <taxon>Thalassolituus</taxon>
    </lineage>
</organism>
<dbReference type="PANTHER" id="PTHR36920:SF1">
    <property type="entry name" value="OUTER MEMBRANE PROTEIN W"/>
    <property type="match status" value="1"/>
</dbReference>
<dbReference type="SUPFAM" id="SSF56925">
    <property type="entry name" value="OMPA-like"/>
    <property type="match status" value="1"/>
</dbReference>
<feature type="chain" id="PRO_5013315183" evidence="1">
    <location>
        <begin position="25"/>
        <end position="213"/>
    </location>
</feature>
<keyword evidence="3" id="KW-1185">Reference proteome</keyword>